<sequence>MTVYEKIMSHPESKKAVLIKFGFGQLSPIKVEKWFKSYNPPKYYEFRKAANHRKVTDLHAQAMTKEKRTHLINLEEVFNDEKSRNALLKLAEQNTKRNRDGLTVIEKHDPWRD</sequence>
<dbReference type="AlphaFoldDB" id="A0ABD3ZUM1"/>
<comment type="caution">
    <text evidence="1">The sequence shown here is derived from an EMBL/GenBank/DDBJ whole genome shotgun (WGS) entry which is preliminary data.</text>
</comment>
<dbReference type="EMBL" id="JSXS01000043">
    <property type="protein sequence ID" value="KIL31973.1"/>
    <property type="molecule type" value="Genomic_DNA"/>
</dbReference>
<name>A0ABD3ZUM1_BACIU</name>
<gene>
    <name evidence="1" type="ORF">B4067_2218</name>
</gene>
<reference evidence="1 2" key="1">
    <citation type="submission" date="2014-11" db="EMBL/GenBank/DDBJ databases">
        <title>Draft Genome Sequences of Nine Bacillus subtilis Strains that Form Spores with High Heat-Resistance.</title>
        <authorList>
            <person name="Krawcyk A.O."/>
            <person name="Berendsen E.M."/>
            <person name="de Jong A."/>
            <person name="Holsappel S."/>
            <person name="Eijlander R.T."/>
            <person name="Wells-Bennik M."/>
            <person name="Kuipers O.P."/>
        </authorList>
    </citation>
    <scope>NUCLEOTIDE SEQUENCE [LARGE SCALE GENOMIC DNA]</scope>
    <source>
        <strain evidence="1 2">B4067</strain>
    </source>
</reference>
<protein>
    <submittedName>
        <fullName evidence="1">Uncharacterized protein</fullName>
    </submittedName>
</protein>
<proteinExistence type="predicted"/>
<evidence type="ECO:0000313" key="2">
    <source>
        <dbReference type="Proteomes" id="UP000031970"/>
    </source>
</evidence>
<accession>A0ABD3ZUM1</accession>
<dbReference type="RefSeq" id="WP_041054630.1">
    <property type="nucleotide sequence ID" value="NZ_JSXS01000043.1"/>
</dbReference>
<dbReference type="Proteomes" id="UP000031970">
    <property type="component" value="Unassembled WGS sequence"/>
</dbReference>
<organism evidence="1 2">
    <name type="scientific">Bacillus subtilis subsp. subtilis</name>
    <dbReference type="NCBI Taxonomy" id="135461"/>
    <lineage>
        <taxon>Bacteria</taxon>
        <taxon>Bacillati</taxon>
        <taxon>Bacillota</taxon>
        <taxon>Bacilli</taxon>
        <taxon>Bacillales</taxon>
        <taxon>Bacillaceae</taxon>
        <taxon>Bacillus</taxon>
    </lineage>
</organism>
<evidence type="ECO:0000313" key="1">
    <source>
        <dbReference type="EMBL" id="KIL31973.1"/>
    </source>
</evidence>